<evidence type="ECO:0000256" key="6">
    <source>
        <dbReference type="ARBA" id="ARBA00022888"/>
    </source>
</evidence>
<evidence type="ECO:0000256" key="2">
    <source>
        <dbReference type="ARBA" id="ARBA00005752"/>
    </source>
</evidence>
<keyword evidence="7" id="KW-0315">Glutamine amidotransferase</keyword>
<evidence type="ECO:0000256" key="5">
    <source>
        <dbReference type="ARBA" id="ARBA00022840"/>
    </source>
</evidence>
<dbReference type="InterPro" id="IPR006426">
    <property type="entry name" value="Asn_synth_AEB"/>
</dbReference>
<dbReference type="PIRSF" id="PIRSF001589">
    <property type="entry name" value="Asn_synthetase_glu-h"/>
    <property type="match status" value="1"/>
</dbReference>
<evidence type="ECO:0000313" key="11">
    <source>
        <dbReference type="Proteomes" id="UP000670947"/>
    </source>
</evidence>
<evidence type="ECO:0000313" key="10">
    <source>
        <dbReference type="EMBL" id="MBO7747790.1"/>
    </source>
</evidence>
<comment type="caution">
    <text evidence="10">The sequence shown here is derived from an EMBL/GenBank/DDBJ whole genome shotgun (WGS) entry which is preliminary data.</text>
</comment>
<dbReference type="PANTHER" id="PTHR43284:SF1">
    <property type="entry name" value="ASPARAGINE SYNTHETASE"/>
    <property type="match status" value="1"/>
</dbReference>
<dbReference type="InterPro" id="IPR001962">
    <property type="entry name" value="Asn_synthase"/>
</dbReference>
<dbReference type="Gene3D" id="3.60.20.10">
    <property type="entry name" value="Glutamine Phosphoribosylpyrophosphate, subunit 1, domain 1"/>
    <property type="match status" value="1"/>
</dbReference>
<dbReference type="PANTHER" id="PTHR43284">
    <property type="entry name" value="ASPARAGINE SYNTHETASE (GLUTAMINE-HYDROLYZING)"/>
    <property type="match status" value="1"/>
</dbReference>
<dbReference type="Gene3D" id="3.40.50.620">
    <property type="entry name" value="HUPs"/>
    <property type="match status" value="2"/>
</dbReference>
<dbReference type="RefSeq" id="WP_208850420.1">
    <property type="nucleotide sequence ID" value="NZ_JAGGDJ010000040.1"/>
</dbReference>
<proteinExistence type="inferred from homology"/>
<protein>
    <recommendedName>
        <fullName evidence="3">asparagine synthase (glutamine-hydrolyzing)</fullName>
        <ecNumber evidence="3">6.3.5.4</ecNumber>
    </recommendedName>
</protein>
<evidence type="ECO:0000256" key="3">
    <source>
        <dbReference type="ARBA" id="ARBA00012737"/>
    </source>
</evidence>
<dbReference type="EC" id="6.3.5.4" evidence="3"/>
<dbReference type="Proteomes" id="UP000670947">
    <property type="component" value="Unassembled WGS sequence"/>
</dbReference>
<keyword evidence="5" id="KW-0067">ATP-binding</keyword>
<keyword evidence="6" id="KW-0061">Asparagine biosynthesis</keyword>
<dbReference type="CDD" id="cd00712">
    <property type="entry name" value="AsnB"/>
    <property type="match status" value="1"/>
</dbReference>
<keyword evidence="6" id="KW-0028">Amino-acid biosynthesis</keyword>
<keyword evidence="11" id="KW-1185">Reference proteome</keyword>
<evidence type="ECO:0000256" key="1">
    <source>
        <dbReference type="ARBA" id="ARBA00005187"/>
    </source>
</evidence>
<reference evidence="10 11" key="1">
    <citation type="submission" date="2021-03" db="EMBL/GenBank/DDBJ databases">
        <title>Paenibacillus artemisicola MWE-103 whole genome sequence.</title>
        <authorList>
            <person name="Ham Y.J."/>
        </authorList>
    </citation>
    <scope>NUCLEOTIDE SEQUENCE [LARGE SCALE GENOMIC DNA]</scope>
    <source>
        <strain evidence="10 11">MWE-103</strain>
    </source>
</reference>
<name>A0ABS3WI27_9BACL</name>
<keyword evidence="4" id="KW-0547">Nucleotide-binding</keyword>
<dbReference type="SUPFAM" id="SSF52402">
    <property type="entry name" value="Adenine nucleotide alpha hydrolases-like"/>
    <property type="match status" value="1"/>
</dbReference>
<comment type="catalytic activity">
    <reaction evidence="8">
        <text>L-aspartate + L-glutamine + ATP + H2O = L-asparagine + L-glutamate + AMP + diphosphate + H(+)</text>
        <dbReference type="Rhea" id="RHEA:12228"/>
        <dbReference type="ChEBI" id="CHEBI:15377"/>
        <dbReference type="ChEBI" id="CHEBI:15378"/>
        <dbReference type="ChEBI" id="CHEBI:29985"/>
        <dbReference type="ChEBI" id="CHEBI:29991"/>
        <dbReference type="ChEBI" id="CHEBI:30616"/>
        <dbReference type="ChEBI" id="CHEBI:33019"/>
        <dbReference type="ChEBI" id="CHEBI:58048"/>
        <dbReference type="ChEBI" id="CHEBI:58359"/>
        <dbReference type="ChEBI" id="CHEBI:456215"/>
        <dbReference type="EC" id="6.3.5.4"/>
    </reaction>
</comment>
<dbReference type="PROSITE" id="PS51278">
    <property type="entry name" value="GATASE_TYPE_2"/>
    <property type="match status" value="1"/>
</dbReference>
<evidence type="ECO:0000256" key="4">
    <source>
        <dbReference type="ARBA" id="ARBA00022741"/>
    </source>
</evidence>
<dbReference type="Pfam" id="PF13537">
    <property type="entry name" value="GATase_7"/>
    <property type="match status" value="1"/>
</dbReference>
<dbReference type="EMBL" id="JAGGDJ010000040">
    <property type="protein sequence ID" value="MBO7747790.1"/>
    <property type="molecule type" value="Genomic_DNA"/>
</dbReference>
<dbReference type="InterPro" id="IPR029055">
    <property type="entry name" value="Ntn_hydrolases_N"/>
</dbReference>
<dbReference type="Pfam" id="PF00733">
    <property type="entry name" value="Asn_synthase"/>
    <property type="match status" value="1"/>
</dbReference>
<dbReference type="InterPro" id="IPR017932">
    <property type="entry name" value="GATase_2_dom"/>
</dbReference>
<comment type="pathway">
    <text evidence="1">Amino-acid biosynthesis; L-asparagine biosynthesis; L-asparagine from L-aspartate (L-Gln route): step 1/1.</text>
</comment>
<dbReference type="InterPro" id="IPR051786">
    <property type="entry name" value="ASN_synthetase/amidase"/>
</dbReference>
<dbReference type="SUPFAM" id="SSF56235">
    <property type="entry name" value="N-terminal nucleophile aminohydrolases (Ntn hydrolases)"/>
    <property type="match status" value="1"/>
</dbReference>
<evidence type="ECO:0000256" key="8">
    <source>
        <dbReference type="ARBA" id="ARBA00048741"/>
    </source>
</evidence>
<gene>
    <name evidence="10" type="ORF">I8J29_26725</name>
</gene>
<dbReference type="InterPro" id="IPR014729">
    <property type="entry name" value="Rossmann-like_a/b/a_fold"/>
</dbReference>
<comment type="similarity">
    <text evidence="2">Belongs to the asparagine synthetase family.</text>
</comment>
<organism evidence="10 11">
    <name type="scientific">Paenibacillus artemisiicola</name>
    <dbReference type="NCBI Taxonomy" id="1172618"/>
    <lineage>
        <taxon>Bacteria</taxon>
        <taxon>Bacillati</taxon>
        <taxon>Bacillota</taxon>
        <taxon>Bacilli</taxon>
        <taxon>Bacillales</taxon>
        <taxon>Paenibacillaceae</taxon>
        <taxon>Paenibacillus</taxon>
    </lineage>
</organism>
<accession>A0ABS3WI27</accession>
<dbReference type="InterPro" id="IPR033738">
    <property type="entry name" value="AsnB_N"/>
</dbReference>
<sequence length="640" mass="74032">MSAIVGIHHFNEPPIEEHTIQKMMQALQKYPADDVRIWEGNQISLGCHAQWITPESVNEQLPYHDVKHRLAIATDAILDNREDLFEQLQVDSALRASMTDSELIVLAYRRWGIDSPQYLVGDFAFIIWDELKQYLFGARDLLGNRTLYYHHNNRHFACATVIPPLFALSGFKRQFNESWLAEFLAIPSILDSSNVQSTAYNDVFHLPPAHSFIVANGILTIRQYASLVSPVESLRLRSNEEYEEALRSVFLKAVTSKLRSRKQVGSSLSGGLDSGAVVSFAAKALQKEGKILHTYSYVPPSDFVDWTSKRRFADERPYIYETVRHVGNIADHYLDFPNRSSWSEINDWLELLETPYKCFENSFWMSGIFEEAKKQDVGVLLTGAGGNLSISWGSAIDYYAHLTKRLRLVKLKRELGQFSNQIGIEKSWLLRMIVKTAFPLLDRSSYGDLALIHPDFARESRVYERLKQRETRLPDSTSDYIKSRYYEFKDLVFPHMTGKMETQLSLRYGIWERDPTYDPRVIRFCLSVPLDQYVQNGVDRSLIRRATKGHLPDRVRLNQRYRGVQGADWIHRMMPSWRMFTDELRQLCQDSVCVRLLNIEQVKKSLAAIGESPRPDQAFDSNARFLMRSLIVYRFMKQLA</sequence>
<evidence type="ECO:0000259" key="9">
    <source>
        <dbReference type="PROSITE" id="PS51278"/>
    </source>
</evidence>
<evidence type="ECO:0000256" key="7">
    <source>
        <dbReference type="ARBA" id="ARBA00022962"/>
    </source>
</evidence>
<feature type="domain" description="Glutamine amidotransferase type-2" evidence="9">
    <location>
        <begin position="2"/>
        <end position="217"/>
    </location>
</feature>